<evidence type="ECO:0000256" key="1">
    <source>
        <dbReference type="ARBA" id="ARBA00023015"/>
    </source>
</evidence>
<dbReference type="Gene3D" id="1.10.1660.10">
    <property type="match status" value="1"/>
</dbReference>
<dbReference type="EMBL" id="CP053452">
    <property type="protein sequence ID" value="QJW96326.1"/>
    <property type="molecule type" value="Genomic_DNA"/>
</dbReference>
<dbReference type="KEGG" id="ftj:FTUN_3883"/>
<organism evidence="6 7">
    <name type="scientific">Frigoriglobus tundricola</name>
    <dbReference type="NCBI Taxonomy" id="2774151"/>
    <lineage>
        <taxon>Bacteria</taxon>
        <taxon>Pseudomonadati</taxon>
        <taxon>Planctomycetota</taxon>
        <taxon>Planctomycetia</taxon>
        <taxon>Gemmatales</taxon>
        <taxon>Gemmataceae</taxon>
        <taxon>Frigoriglobus</taxon>
    </lineage>
</organism>
<protein>
    <recommendedName>
        <fullName evidence="5">HTH merR-type domain-containing protein</fullName>
    </recommendedName>
</protein>
<name>A0A6M5YSF0_9BACT</name>
<evidence type="ECO:0000256" key="2">
    <source>
        <dbReference type="ARBA" id="ARBA00023125"/>
    </source>
</evidence>
<sequence length="253" mass="28136">MPERLWKVGELAARTGLTVRALHHYDAIGLVSPSGRTRSAHNSGHRLYTTADVARLHQIICLKQLGFGLEQIKEHMTRADYDPRAVVRLHLADVRRRAAELAELGDRLEALAATLDAAGTVSPDTFLETIEVMTMIEKHYTPEQREQLKQRKEQVGDARIKEVEAEWPRLMAEVRAAMAAGTDPAEPKVRDLARRWVGLVNEFTGGDPGTFQSLSTLYQKEDRVAGTDAPAMREMYDYVGKAMTAAGITFGGR</sequence>
<dbReference type="PROSITE" id="PS00552">
    <property type="entry name" value="HTH_MERR_1"/>
    <property type="match status" value="1"/>
</dbReference>
<accession>A0A6M5YSF0</accession>
<dbReference type="Gene3D" id="1.10.490.50">
    <property type="entry name" value="Antibiotic binding domain of TipA-like multidrug resistance regulators"/>
    <property type="match status" value="1"/>
</dbReference>
<dbReference type="RefSeq" id="WP_171471933.1">
    <property type="nucleotide sequence ID" value="NZ_CP053452.2"/>
</dbReference>
<keyword evidence="4" id="KW-0804">Transcription</keyword>
<dbReference type="InterPro" id="IPR036244">
    <property type="entry name" value="TipA-like_antibiotic-bd"/>
</dbReference>
<dbReference type="Proteomes" id="UP000503447">
    <property type="component" value="Chromosome"/>
</dbReference>
<dbReference type="SUPFAM" id="SSF46955">
    <property type="entry name" value="Putative DNA-binding domain"/>
    <property type="match status" value="1"/>
</dbReference>
<keyword evidence="3" id="KW-0010">Activator</keyword>
<proteinExistence type="predicted"/>
<dbReference type="GO" id="GO:0003677">
    <property type="term" value="F:DNA binding"/>
    <property type="evidence" value="ECO:0007669"/>
    <property type="project" value="UniProtKB-KW"/>
</dbReference>
<dbReference type="Pfam" id="PF07739">
    <property type="entry name" value="TipAS"/>
    <property type="match status" value="1"/>
</dbReference>
<dbReference type="AlphaFoldDB" id="A0A6M5YSF0"/>
<dbReference type="PANTHER" id="PTHR30204">
    <property type="entry name" value="REDOX-CYCLING DRUG-SENSING TRANSCRIPTIONAL ACTIVATOR SOXR"/>
    <property type="match status" value="1"/>
</dbReference>
<keyword evidence="7" id="KW-1185">Reference proteome</keyword>
<dbReference type="SMART" id="SM00422">
    <property type="entry name" value="HTH_MERR"/>
    <property type="match status" value="1"/>
</dbReference>
<evidence type="ECO:0000313" key="7">
    <source>
        <dbReference type="Proteomes" id="UP000503447"/>
    </source>
</evidence>
<evidence type="ECO:0000256" key="3">
    <source>
        <dbReference type="ARBA" id="ARBA00023159"/>
    </source>
</evidence>
<dbReference type="Pfam" id="PF13411">
    <property type="entry name" value="MerR_1"/>
    <property type="match status" value="1"/>
</dbReference>
<keyword evidence="1" id="KW-0805">Transcription regulation</keyword>
<keyword evidence="2" id="KW-0238">DNA-binding</keyword>
<evidence type="ECO:0000259" key="5">
    <source>
        <dbReference type="PROSITE" id="PS50937"/>
    </source>
</evidence>
<reference evidence="7" key="1">
    <citation type="submission" date="2020-05" db="EMBL/GenBank/DDBJ databases">
        <title>Frigoriglobus tundricola gen. nov., sp. nov., a psychrotolerant cellulolytic planctomycete of the family Gemmataceae with two divergent copies of 16S rRNA gene.</title>
        <authorList>
            <person name="Kulichevskaya I.S."/>
            <person name="Ivanova A.A."/>
            <person name="Naumoff D.G."/>
            <person name="Beletsky A.V."/>
            <person name="Rijpstra W.I.C."/>
            <person name="Sinninghe Damste J.S."/>
            <person name="Mardanov A.V."/>
            <person name="Ravin N.V."/>
            <person name="Dedysh S.N."/>
        </authorList>
    </citation>
    <scope>NUCLEOTIDE SEQUENCE [LARGE SCALE GENOMIC DNA]</scope>
    <source>
        <strain evidence="7">PL17</strain>
    </source>
</reference>
<evidence type="ECO:0000256" key="4">
    <source>
        <dbReference type="ARBA" id="ARBA00023163"/>
    </source>
</evidence>
<evidence type="ECO:0000313" key="6">
    <source>
        <dbReference type="EMBL" id="QJW96326.1"/>
    </source>
</evidence>
<feature type="domain" description="HTH merR-type" evidence="5">
    <location>
        <begin position="5"/>
        <end position="78"/>
    </location>
</feature>
<dbReference type="PANTHER" id="PTHR30204:SF90">
    <property type="entry name" value="HTH-TYPE TRANSCRIPTIONAL ACTIVATOR MTA"/>
    <property type="match status" value="1"/>
</dbReference>
<dbReference type="InterPro" id="IPR000551">
    <property type="entry name" value="MerR-type_HTH_dom"/>
</dbReference>
<dbReference type="GO" id="GO:0003700">
    <property type="term" value="F:DNA-binding transcription factor activity"/>
    <property type="evidence" value="ECO:0007669"/>
    <property type="project" value="InterPro"/>
</dbReference>
<dbReference type="InterPro" id="IPR012925">
    <property type="entry name" value="TipAS_dom"/>
</dbReference>
<dbReference type="InterPro" id="IPR047057">
    <property type="entry name" value="MerR_fam"/>
</dbReference>
<dbReference type="InterPro" id="IPR009061">
    <property type="entry name" value="DNA-bd_dom_put_sf"/>
</dbReference>
<dbReference type="SUPFAM" id="SSF89082">
    <property type="entry name" value="Antibiotic binding domain of TipA-like multidrug resistance regulators"/>
    <property type="match status" value="1"/>
</dbReference>
<dbReference type="PROSITE" id="PS50937">
    <property type="entry name" value="HTH_MERR_2"/>
    <property type="match status" value="1"/>
</dbReference>
<gene>
    <name evidence="6" type="ORF">FTUN_3883</name>
</gene>